<reference evidence="1 2" key="1">
    <citation type="submission" date="2021-06" db="EMBL/GenBank/DDBJ databases">
        <authorList>
            <person name="Palmer J.M."/>
        </authorList>
    </citation>
    <scope>NUCLEOTIDE SEQUENCE [LARGE SCALE GENOMIC DNA]</scope>
    <source>
        <strain evidence="1 2">XC_2019</strain>
        <tissue evidence="1">Muscle</tissue>
    </source>
</reference>
<gene>
    <name evidence="1" type="ORF">XENOCAPTIV_005212</name>
</gene>
<keyword evidence="2" id="KW-1185">Reference proteome</keyword>
<name>A0ABV0QQ23_9TELE</name>
<proteinExistence type="predicted"/>
<accession>A0ABV0QQ23</accession>
<dbReference type="Proteomes" id="UP001434883">
    <property type="component" value="Unassembled WGS sequence"/>
</dbReference>
<sequence>MSSKSFLQKKVANISPGDLDILRPACHIQTIRCPGLAACFYVEVTSVFSSIGELLHPSADSCRQSFCALVLLDKAAFIGCCFQLTPLHSQSLSSGVYLEFLNNQSHLLLKNALSSPALEAWVWFSAACAPCGQAVTRASVTTAHIDIAQQNRYSQ</sequence>
<evidence type="ECO:0000313" key="2">
    <source>
        <dbReference type="Proteomes" id="UP001434883"/>
    </source>
</evidence>
<comment type="caution">
    <text evidence="1">The sequence shown here is derived from an EMBL/GenBank/DDBJ whole genome shotgun (WGS) entry which is preliminary data.</text>
</comment>
<dbReference type="EMBL" id="JAHRIN010018368">
    <property type="protein sequence ID" value="MEQ2197925.1"/>
    <property type="molecule type" value="Genomic_DNA"/>
</dbReference>
<evidence type="ECO:0000313" key="1">
    <source>
        <dbReference type="EMBL" id="MEQ2197925.1"/>
    </source>
</evidence>
<protein>
    <submittedName>
        <fullName evidence="1">Uncharacterized protein</fullName>
    </submittedName>
</protein>
<organism evidence="1 2">
    <name type="scientific">Xenoophorus captivus</name>
    <dbReference type="NCBI Taxonomy" id="1517983"/>
    <lineage>
        <taxon>Eukaryota</taxon>
        <taxon>Metazoa</taxon>
        <taxon>Chordata</taxon>
        <taxon>Craniata</taxon>
        <taxon>Vertebrata</taxon>
        <taxon>Euteleostomi</taxon>
        <taxon>Actinopterygii</taxon>
        <taxon>Neopterygii</taxon>
        <taxon>Teleostei</taxon>
        <taxon>Neoteleostei</taxon>
        <taxon>Acanthomorphata</taxon>
        <taxon>Ovalentaria</taxon>
        <taxon>Atherinomorphae</taxon>
        <taxon>Cyprinodontiformes</taxon>
        <taxon>Goodeidae</taxon>
        <taxon>Xenoophorus</taxon>
    </lineage>
</organism>